<reference evidence="3" key="1">
    <citation type="submission" date="2022-11" db="UniProtKB">
        <authorList>
            <consortium name="WormBaseParasite"/>
        </authorList>
    </citation>
    <scope>IDENTIFICATION</scope>
</reference>
<evidence type="ECO:0000313" key="3">
    <source>
        <dbReference type="WBParaSite" id="scaffold34868_cov282.g21911"/>
    </source>
</evidence>
<feature type="domain" description="DUF2428" evidence="1">
    <location>
        <begin position="67"/>
        <end position="178"/>
    </location>
</feature>
<name>A0A915MDI4_MELJA</name>
<dbReference type="InterPro" id="IPR019442">
    <property type="entry name" value="THADA/TRM732_DUF2428"/>
</dbReference>
<dbReference type="PANTHER" id="PTHR14387:SF7">
    <property type="entry name" value="THYROID ADENOMA-ASSOCIATED PROTEIN"/>
    <property type="match status" value="1"/>
</dbReference>
<dbReference type="GO" id="GO:0030488">
    <property type="term" value="P:tRNA methylation"/>
    <property type="evidence" value="ECO:0007669"/>
    <property type="project" value="TreeGrafter"/>
</dbReference>
<dbReference type="PANTHER" id="PTHR14387">
    <property type="entry name" value="THADA/DEATH RECEPTOR INTERACTING PROTEIN"/>
    <property type="match status" value="1"/>
</dbReference>
<dbReference type="Proteomes" id="UP000887561">
    <property type="component" value="Unplaced"/>
</dbReference>
<accession>A0A915MDI4</accession>
<dbReference type="AlphaFoldDB" id="A0A915MDI4"/>
<dbReference type="WBParaSite" id="scaffold34868_cov282.g21911">
    <property type="protein sequence ID" value="scaffold34868_cov282.g21911"/>
    <property type="gene ID" value="scaffold34868_cov282.g21911"/>
</dbReference>
<proteinExistence type="predicted"/>
<keyword evidence="2" id="KW-1185">Reference proteome</keyword>
<dbReference type="Pfam" id="PF10350">
    <property type="entry name" value="DUF2428"/>
    <property type="match status" value="1"/>
</dbReference>
<dbReference type="InterPro" id="IPR051954">
    <property type="entry name" value="tRNA_methyltransferase_THADA"/>
</dbReference>
<organism evidence="2 3">
    <name type="scientific">Meloidogyne javanica</name>
    <name type="common">Root-knot nematode worm</name>
    <dbReference type="NCBI Taxonomy" id="6303"/>
    <lineage>
        <taxon>Eukaryota</taxon>
        <taxon>Metazoa</taxon>
        <taxon>Ecdysozoa</taxon>
        <taxon>Nematoda</taxon>
        <taxon>Chromadorea</taxon>
        <taxon>Rhabditida</taxon>
        <taxon>Tylenchina</taxon>
        <taxon>Tylenchomorpha</taxon>
        <taxon>Tylenchoidea</taxon>
        <taxon>Meloidogynidae</taxon>
        <taxon>Meloidogyninae</taxon>
        <taxon>Meloidogyne</taxon>
        <taxon>Meloidogyne incognita group</taxon>
    </lineage>
</organism>
<dbReference type="GO" id="GO:0005829">
    <property type="term" value="C:cytosol"/>
    <property type="evidence" value="ECO:0007669"/>
    <property type="project" value="TreeGrafter"/>
</dbReference>
<sequence>MELKSQLNFIETLLTLTENSCSNVTKASKGEENYFLEGFLDPPQLHALINALHVSLPFVKFEILDNECRHRGAFEAASNEFTTVVCPRLWALCAEEFQIESYNKTTFFPYSPRQWLKQILDALTGKDDSQKLCVTRRSAGLPHLIASLLENAPINELNDEQGLFHQTMRQLLACSERQNSELE</sequence>
<protein>
    <submittedName>
        <fullName evidence="3">DUF2428 domain-containing protein</fullName>
    </submittedName>
</protein>
<evidence type="ECO:0000313" key="2">
    <source>
        <dbReference type="Proteomes" id="UP000887561"/>
    </source>
</evidence>
<evidence type="ECO:0000259" key="1">
    <source>
        <dbReference type="Pfam" id="PF10350"/>
    </source>
</evidence>